<name>A0A9X3AMX6_9ENTR</name>
<dbReference type="AlphaFoldDB" id="A0A9X3AMX6"/>
<feature type="region of interest" description="Disordered" evidence="1">
    <location>
        <begin position="1"/>
        <end position="20"/>
    </location>
</feature>
<organism evidence="2 3">
    <name type="scientific">Dryocola boscaweniae</name>
    <dbReference type="NCBI Taxonomy" id="2925397"/>
    <lineage>
        <taxon>Bacteria</taxon>
        <taxon>Pseudomonadati</taxon>
        <taxon>Pseudomonadota</taxon>
        <taxon>Gammaproteobacteria</taxon>
        <taxon>Enterobacterales</taxon>
        <taxon>Enterobacteriaceae</taxon>
        <taxon>Dryocola</taxon>
    </lineage>
</organism>
<proteinExistence type="predicted"/>
<evidence type="ECO:0000313" key="3">
    <source>
        <dbReference type="Proteomes" id="UP001150641"/>
    </source>
</evidence>
<keyword evidence="3" id="KW-1185">Reference proteome</keyword>
<gene>
    <name evidence="2" type="ORF">MUA00_08955</name>
</gene>
<evidence type="ECO:0000313" key="2">
    <source>
        <dbReference type="EMBL" id="MCT4701932.1"/>
    </source>
</evidence>
<protein>
    <submittedName>
        <fullName evidence="2">Uncharacterized protein</fullName>
    </submittedName>
</protein>
<sequence length="96" mass="11606">MSNFNKVKDRDRHGKAKPHFRVQYPSYEAKHCHHADRYGERAPGMNYNINPGWWDNLYTTRRRRADDRINAGKILHGRDPDSICWMPDKKPTEYYW</sequence>
<dbReference type="Proteomes" id="UP001150641">
    <property type="component" value="Unassembled WGS sequence"/>
</dbReference>
<reference evidence="2" key="1">
    <citation type="submission" date="2022-03" db="EMBL/GenBank/DDBJ databases">
        <title>Proposal of a novel genus Dryocolo and two novel species.</title>
        <authorList>
            <person name="Maddock D.W."/>
            <person name="Brady C.L."/>
            <person name="Denman S."/>
            <person name="Arnold D."/>
        </authorList>
    </citation>
    <scope>NUCLEOTIDE SEQUENCE</scope>
    <source>
        <strain evidence="2">H6W4</strain>
    </source>
</reference>
<feature type="compositionally biased region" description="Basic and acidic residues" evidence="1">
    <location>
        <begin position="1"/>
        <end position="12"/>
    </location>
</feature>
<dbReference type="EMBL" id="JALHAP010000076">
    <property type="protein sequence ID" value="MCT4701932.1"/>
    <property type="molecule type" value="Genomic_DNA"/>
</dbReference>
<comment type="caution">
    <text evidence="2">The sequence shown here is derived from an EMBL/GenBank/DDBJ whole genome shotgun (WGS) entry which is preliminary data.</text>
</comment>
<dbReference type="RefSeq" id="WP_271122748.1">
    <property type="nucleotide sequence ID" value="NZ_JALHAN010000063.1"/>
</dbReference>
<accession>A0A9X3AMX6</accession>
<evidence type="ECO:0000256" key="1">
    <source>
        <dbReference type="SAM" id="MobiDB-lite"/>
    </source>
</evidence>